<dbReference type="NCBIfam" id="TIGR02115">
    <property type="entry name" value="potass_kdpF"/>
    <property type="match status" value="1"/>
</dbReference>
<protein>
    <submittedName>
        <fullName evidence="1">K(+)-transporting ATPase subunit F</fullName>
    </submittedName>
</protein>
<reference evidence="2" key="1">
    <citation type="journal article" date="2019" name="Int. J. Syst. Evol. Microbiol.">
        <title>The Global Catalogue of Microorganisms (GCM) 10K type strain sequencing project: providing services to taxonomists for standard genome sequencing and annotation.</title>
        <authorList>
            <consortium name="The Broad Institute Genomics Platform"/>
            <consortium name="The Broad Institute Genome Sequencing Center for Infectious Disease"/>
            <person name="Wu L."/>
            <person name="Ma J."/>
        </authorList>
    </citation>
    <scope>NUCLEOTIDE SEQUENCE [LARGE SCALE GENOMIC DNA]</scope>
    <source>
        <strain evidence="2">CCUG 48216</strain>
    </source>
</reference>
<evidence type="ECO:0000313" key="2">
    <source>
        <dbReference type="Proteomes" id="UP001597211"/>
    </source>
</evidence>
<dbReference type="Proteomes" id="UP001597211">
    <property type="component" value="Unassembled WGS sequence"/>
</dbReference>
<gene>
    <name evidence="1" type="primary">kdpF</name>
    <name evidence="1" type="ORF">ACFQ2Z_10265</name>
</gene>
<dbReference type="RefSeq" id="WP_372489759.1">
    <property type="nucleotide sequence ID" value="NZ_JAKSXN010000016.1"/>
</dbReference>
<dbReference type="EMBL" id="JBHTKZ010000016">
    <property type="protein sequence ID" value="MFD1181744.1"/>
    <property type="molecule type" value="Genomic_DNA"/>
</dbReference>
<dbReference type="Pfam" id="PF09604">
    <property type="entry name" value="Potass_KdpF"/>
    <property type="match status" value="1"/>
</dbReference>
<sequence>MMWVLGIILAAMFVYLGYALLHPEKF</sequence>
<evidence type="ECO:0000313" key="1">
    <source>
        <dbReference type="EMBL" id="MFD1181744.1"/>
    </source>
</evidence>
<keyword evidence="2" id="KW-1185">Reference proteome</keyword>
<accession>A0ABW3SAE6</accession>
<comment type="caution">
    <text evidence="1">The sequence shown here is derived from an EMBL/GenBank/DDBJ whole genome shotgun (WGS) entry which is preliminary data.</text>
</comment>
<proteinExistence type="predicted"/>
<dbReference type="InterPro" id="IPR011726">
    <property type="entry name" value="KdpF"/>
</dbReference>
<name>A0ABW3SAE6_9BACL</name>
<organism evidence="1 2">
    <name type="scientific">Paenibacillus timonensis</name>
    <dbReference type="NCBI Taxonomy" id="225915"/>
    <lineage>
        <taxon>Bacteria</taxon>
        <taxon>Bacillati</taxon>
        <taxon>Bacillota</taxon>
        <taxon>Bacilli</taxon>
        <taxon>Bacillales</taxon>
        <taxon>Paenibacillaceae</taxon>
        <taxon>Paenibacillus</taxon>
    </lineage>
</organism>